<dbReference type="GeneID" id="104707659"/>
<dbReference type="InterPro" id="IPR012340">
    <property type="entry name" value="NA-bd_OB-fold"/>
</dbReference>
<reference evidence="3" key="2">
    <citation type="submission" date="2025-08" db="UniProtKB">
        <authorList>
            <consortium name="RefSeq"/>
        </authorList>
    </citation>
    <scope>IDENTIFICATION</scope>
    <source>
        <tissue evidence="3">Leaf</tissue>
    </source>
</reference>
<keyword evidence="2" id="KW-1185">Reference proteome</keyword>
<gene>
    <name evidence="3" type="primary">LOC104707659</name>
</gene>
<dbReference type="SUPFAM" id="SSF50249">
    <property type="entry name" value="Nucleic acid-binding proteins"/>
    <property type="match status" value="1"/>
</dbReference>
<feature type="domain" description="Replication protein A 70 kDa DNA-binding subunit B/D first OB fold" evidence="1">
    <location>
        <begin position="4"/>
        <end position="105"/>
    </location>
</feature>
<dbReference type="Proteomes" id="UP000694864">
    <property type="component" value="Chromosome 8"/>
</dbReference>
<evidence type="ECO:0000259" key="1">
    <source>
        <dbReference type="Pfam" id="PF02721"/>
    </source>
</evidence>
<proteinExistence type="predicted"/>
<dbReference type="InterPro" id="IPR003871">
    <property type="entry name" value="RFA1B/D_OB_1st"/>
</dbReference>
<sequence>MVHFDRLTDFHTWHSDWKVSVKIVRKWNKREANVSTVELIIADVFGDKMQVTISENLVAQFCVRRRIEEDEWKTISNFAQENDTSAVKVVDTNYGIKFTADTIVENIDGLSNNHFIDYHNFDKIYDGWSAFNRNCCLDTMREVSDVEPTIFVDDPATPRFAEKSRMTRFSLRNLEGHILKCVAYNEAADNFNNEFLASHRQTSCCGVAFLEG</sequence>
<dbReference type="RefSeq" id="XP_010422355.1">
    <property type="nucleotide sequence ID" value="XM_010424053.1"/>
</dbReference>
<dbReference type="CDD" id="cd04480">
    <property type="entry name" value="RPA1_DBD_A_like"/>
    <property type="match status" value="1"/>
</dbReference>
<name>A0ABM0T886_CAMSA</name>
<dbReference type="Pfam" id="PF02721">
    <property type="entry name" value="DUF223"/>
    <property type="match status" value="1"/>
</dbReference>
<evidence type="ECO:0000313" key="3">
    <source>
        <dbReference type="RefSeq" id="XP_010422355.1"/>
    </source>
</evidence>
<evidence type="ECO:0000313" key="2">
    <source>
        <dbReference type="Proteomes" id="UP000694864"/>
    </source>
</evidence>
<dbReference type="Gene3D" id="2.40.50.140">
    <property type="entry name" value="Nucleic acid-binding proteins"/>
    <property type="match status" value="1"/>
</dbReference>
<accession>A0ABM0T886</accession>
<protein>
    <submittedName>
        <fullName evidence="3">Uncharacterized protein LOC104707659</fullName>
    </submittedName>
</protein>
<reference evidence="2" key="1">
    <citation type="journal article" date="2014" name="Nat. Commun.">
        <title>The emerging biofuel crop Camelina sativa retains a highly undifferentiated hexaploid genome structure.</title>
        <authorList>
            <person name="Kagale S."/>
            <person name="Koh C."/>
            <person name="Nixon J."/>
            <person name="Bollina V."/>
            <person name="Clarke W.E."/>
            <person name="Tuteja R."/>
            <person name="Spillane C."/>
            <person name="Robinson S.J."/>
            <person name="Links M.G."/>
            <person name="Clarke C."/>
            <person name="Higgins E.E."/>
            <person name="Huebert T."/>
            <person name="Sharpe A.G."/>
            <person name="Parkin I.A."/>
        </authorList>
    </citation>
    <scope>NUCLEOTIDE SEQUENCE [LARGE SCALE GENOMIC DNA]</scope>
    <source>
        <strain evidence="2">cv. DH55</strain>
    </source>
</reference>
<organism evidence="2 3">
    <name type="scientific">Camelina sativa</name>
    <name type="common">False flax</name>
    <name type="synonym">Myagrum sativum</name>
    <dbReference type="NCBI Taxonomy" id="90675"/>
    <lineage>
        <taxon>Eukaryota</taxon>
        <taxon>Viridiplantae</taxon>
        <taxon>Streptophyta</taxon>
        <taxon>Embryophyta</taxon>
        <taxon>Tracheophyta</taxon>
        <taxon>Spermatophyta</taxon>
        <taxon>Magnoliopsida</taxon>
        <taxon>eudicotyledons</taxon>
        <taxon>Gunneridae</taxon>
        <taxon>Pentapetalae</taxon>
        <taxon>rosids</taxon>
        <taxon>malvids</taxon>
        <taxon>Brassicales</taxon>
        <taxon>Brassicaceae</taxon>
        <taxon>Camelineae</taxon>
        <taxon>Camelina</taxon>
    </lineage>
</organism>